<feature type="region of interest" description="Disordered" evidence="1">
    <location>
        <begin position="226"/>
        <end position="245"/>
    </location>
</feature>
<proteinExistence type="predicted"/>
<feature type="compositionally biased region" description="Low complexity" evidence="1">
    <location>
        <begin position="703"/>
        <end position="716"/>
    </location>
</feature>
<feature type="region of interest" description="Disordered" evidence="1">
    <location>
        <begin position="665"/>
        <end position="716"/>
    </location>
</feature>
<feature type="compositionally biased region" description="Low complexity" evidence="1">
    <location>
        <begin position="226"/>
        <end position="236"/>
    </location>
</feature>
<feature type="non-terminal residue" evidence="2">
    <location>
        <position position="716"/>
    </location>
</feature>
<accession>A0A9P6FPK5</accession>
<feature type="region of interest" description="Disordered" evidence="1">
    <location>
        <begin position="477"/>
        <end position="503"/>
    </location>
</feature>
<evidence type="ECO:0000313" key="3">
    <source>
        <dbReference type="Proteomes" id="UP000780801"/>
    </source>
</evidence>
<dbReference type="OrthoDB" id="2446835at2759"/>
<evidence type="ECO:0000313" key="2">
    <source>
        <dbReference type="EMBL" id="KAF9578481.1"/>
    </source>
</evidence>
<evidence type="ECO:0000256" key="1">
    <source>
        <dbReference type="SAM" id="MobiDB-lite"/>
    </source>
</evidence>
<dbReference type="EMBL" id="JAABOA010003608">
    <property type="protein sequence ID" value="KAF9578481.1"/>
    <property type="molecule type" value="Genomic_DNA"/>
</dbReference>
<name>A0A9P6FPK5_9FUNG</name>
<feature type="compositionally biased region" description="Polar residues" evidence="1">
    <location>
        <begin position="631"/>
        <end position="647"/>
    </location>
</feature>
<organism evidence="2 3">
    <name type="scientific">Lunasporangiospora selenospora</name>
    <dbReference type="NCBI Taxonomy" id="979761"/>
    <lineage>
        <taxon>Eukaryota</taxon>
        <taxon>Fungi</taxon>
        <taxon>Fungi incertae sedis</taxon>
        <taxon>Mucoromycota</taxon>
        <taxon>Mortierellomycotina</taxon>
        <taxon>Mortierellomycetes</taxon>
        <taxon>Mortierellales</taxon>
        <taxon>Mortierellaceae</taxon>
        <taxon>Lunasporangiospora</taxon>
    </lineage>
</organism>
<feature type="compositionally biased region" description="Polar residues" evidence="1">
    <location>
        <begin position="132"/>
        <end position="160"/>
    </location>
</feature>
<keyword evidence="3" id="KW-1185">Reference proteome</keyword>
<feature type="compositionally biased region" description="Low complexity" evidence="1">
    <location>
        <begin position="478"/>
        <end position="488"/>
    </location>
</feature>
<gene>
    <name evidence="2" type="ORF">BGW38_005692</name>
</gene>
<reference evidence="2" key="1">
    <citation type="journal article" date="2020" name="Fungal Divers.">
        <title>Resolving the Mortierellaceae phylogeny through synthesis of multi-gene phylogenetics and phylogenomics.</title>
        <authorList>
            <person name="Vandepol N."/>
            <person name="Liber J."/>
            <person name="Desiro A."/>
            <person name="Na H."/>
            <person name="Kennedy M."/>
            <person name="Barry K."/>
            <person name="Grigoriev I.V."/>
            <person name="Miller A.N."/>
            <person name="O'Donnell K."/>
            <person name="Stajich J.E."/>
            <person name="Bonito G."/>
        </authorList>
    </citation>
    <scope>NUCLEOTIDE SEQUENCE</scope>
    <source>
        <strain evidence="2">KOD1015</strain>
    </source>
</reference>
<protein>
    <submittedName>
        <fullName evidence="2">Uncharacterized protein</fullName>
    </submittedName>
</protein>
<feature type="compositionally biased region" description="Polar residues" evidence="1">
    <location>
        <begin position="489"/>
        <end position="503"/>
    </location>
</feature>
<sequence>METEHSAKSPPLPAKLRWRPYANGNTFKAKKPRKDPGLDTPTTTDPKAVAHKIRAVNKSPSHAGPGSSTLGSKVHSPPPLCGIMLQWEEAETTESMSHGGLVHHSPNAARSPSSPHPAHQYSRDSSPVAISPTVSSPASDTSDTLDASVDGTSDSNSANGKSGFGRVSDAIWRAVSSLPSPPPSNPSSLKVDMVGAGEVDLQLFKATLAGLTPSGTNIDLLLQHHLRQQQQQQQQQPPGIENGSPTILDFSLASIASNTAYQMALNALFASTPMAQATATKNATLFSQDTATSPTSSTTPTPTMDASSMAIQVEGPLSAAASSLLGTCTFQDTFLSDPNRMLTPDELLGVATIDELLASCRFATAAATAVAAQASSKSPAVTNNSNGINSTLLQQAAFALASPTSSIASISSTSSPMGSLLGLASVSPTSAGANSNKNGNEYFARTTSPASNSFSPMAVSHTALETLLAQPIISWKNQQSPQSPQQQSVHMTSPTLPDSLGSRSSVGSIDAFSGLVQDLGSPFALLTPPNSQGDVLMANVTALSSASPGTTTTTTTTGMLWPSLFPAAEDFAMMEPHQTSLVSNITAAAEPLAPQRVEMSTQTDLPYDEPMSGPLSPISAHIGSPPHMAPSSDTSTPLHSQQNSPQSQLGLFEDELDPDWLSFLDEAQTMIRQDEQDAMQLPSPPLSQDSDGDVSMREKEKSAAGLSSASSSGKEP</sequence>
<dbReference type="AlphaFoldDB" id="A0A9P6FPK5"/>
<comment type="caution">
    <text evidence="2">The sequence shown here is derived from an EMBL/GenBank/DDBJ whole genome shotgun (WGS) entry which is preliminary data.</text>
</comment>
<dbReference type="Proteomes" id="UP000780801">
    <property type="component" value="Unassembled WGS sequence"/>
</dbReference>
<feature type="region of interest" description="Disordered" evidence="1">
    <location>
        <begin position="597"/>
        <end position="647"/>
    </location>
</feature>
<feature type="region of interest" description="Disordered" evidence="1">
    <location>
        <begin position="1"/>
        <end position="163"/>
    </location>
</feature>